<dbReference type="AlphaFoldDB" id="A0ABD1LID4"/>
<name>A0ABD1LID4_9FABA</name>
<reference evidence="2 3" key="1">
    <citation type="submission" date="2024-08" db="EMBL/GenBank/DDBJ databases">
        <title>Insights into the chromosomal genome structure of Flemingia macrophylla.</title>
        <authorList>
            <person name="Ding Y."/>
            <person name="Zhao Y."/>
            <person name="Bi W."/>
            <person name="Wu M."/>
            <person name="Zhao G."/>
            <person name="Gong Y."/>
            <person name="Li W."/>
            <person name="Zhang P."/>
        </authorList>
    </citation>
    <scope>NUCLEOTIDE SEQUENCE [LARGE SCALE GENOMIC DNA]</scope>
    <source>
        <strain evidence="2">DYQJB</strain>
        <tissue evidence="2">Leaf</tissue>
    </source>
</reference>
<dbReference type="Proteomes" id="UP001603857">
    <property type="component" value="Unassembled WGS sequence"/>
</dbReference>
<sequence>MLNHHYKCTAEGTTLQECDEQYVAKVTTSSFSDSEQPHVSNAKTISHFIKILSDVYKLVDPHNALTFHVIDHSLASQRDDQSANSPKAELASASVEAEPSTAYSEAESSSALVMAERRIVSMIKYLPSVLWRRRRKSEKSTFKRFPSRGLPRLRMYPPRPCTFRVSLMRSPLTKDVPSSALHFQGFPPEVSLGLGCTLLGLSLSGFPS</sequence>
<accession>A0ABD1LID4</accession>
<dbReference type="EMBL" id="JBGMDY010000009">
    <property type="protein sequence ID" value="KAL2323103.1"/>
    <property type="molecule type" value="Genomic_DNA"/>
</dbReference>
<evidence type="ECO:0000313" key="3">
    <source>
        <dbReference type="Proteomes" id="UP001603857"/>
    </source>
</evidence>
<protein>
    <submittedName>
        <fullName evidence="2">Uncharacterized protein</fullName>
    </submittedName>
</protein>
<keyword evidence="3" id="KW-1185">Reference proteome</keyword>
<feature type="region of interest" description="Disordered" evidence="1">
    <location>
        <begin position="76"/>
        <end position="102"/>
    </location>
</feature>
<comment type="caution">
    <text evidence="2">The sequence shown here is derived from an EMBL/GenBank/DDBJ whole genome shotgun (WGS) entry which is preliminary data.</text>
</comment>
<gene>
    <name evidence="2" type="ORF">Fmac_027482</name>
</gene>
<evidence type="ECO:0000256" key="1">
    <source>
        <dbReference type="SAM" id="MobiDB-lite"/>
    </source>
</evidence>
<organism evidence="2 3">
    <name type="scientific">Flemingia macrophylla</name>
    <dbReference type="NCBI Taxonomy" id="520843"/>
    <lineage>
        <taxon>Eukaryota</taxon>
        <taxon>Viridiplantae</taxon>
        <taxon>Streptophyta</taxon>
        <taxon>Embryophyta</taxon>
        <taxon>Tracheophyta</taxon>
        <taxon>Spermatophyta</taxon>
        <taxon>Magnoliopsida</taxon>
        <taxon>eudicotyledons</taxon>
        <taxon>Gunneridae</taxon>
        <taxon>Pentapetalae</taxon>
        <taxon>rosids</taxon>
        <taxon>fabids</taxon>
        <taxon>Fabales</taxon>
        <taxon>Fabaceae</taxon>
        <taxon>Papilionoideae</taxon>
        <taxon>50 kb inversion clade</taxon>
        <taxon>NPAAA clade</taxon>
        <taxon>indigoferoid/millettioid clade</taxon>
        <taxon>Phaseoleae</taxon>
        <taxon>Flemingia</taxon>
    </lineage>
</organism>
<proteinExistence type="predicted"/>
<evidence type="ECO:0000313" key="2">
    <source>
        <dbReference type="EMBL" id="KAL2323103.1"/>
    </source>
</evidence>